<comment type="caution">
    <text evidence="2">The sequence shown here is derived from an EMBL/GenBank/DDBJ whole genome shotgun (WGS) entry which is preliminary data.</text>
</comment>
<name>A0A368FL18_ANCCA</name>
<reference evidence="2 3" key="1">
    <citation type="submission" date="2014-10" db="EMBL/GenBank/DDBJ databases">
        <title>Draft genome of the hookworm Ancylostoma caninum.</title>
        <authorList>
            <person name="Mitreva M."/>
        </authorList>
    </citation>
    <scope>NUCLEOTIDE SEQUENCE [LARGE SCALE GENOMIC DNA]</scope>
    <source>
        <strain evidence="2 3">Baltimore</strain>
    </source>
</reference>
<keyword evidence="1" id="KW-0472">Membrane</keyword>
<feature type="transmembrane region" description="Helical" evidence="1">
    <location>
        <begin position="6"/>
        <end position="22"/>
    </location>
</feature>
<protein>
    <submittedName>
        <fullName evidence="2">Uncharacterized protein</fullName>
    </submittedName>
</protein>
<proteinExistence type="predicted"/>
<keyword evidence="1" id="KW-1133">Transmembrane helix</keyword>
<accession>A0A368FL18</accession>
<evidence type="ECO:0000256" key="1">
    <source>
        <dbReference type="SAM" id="Phobius"/>
    </source>
</evidence>
<keyword evidence="1" id="KW-0812">Transmembrane</keyword>
<evidence type="ECO:0000313" key="3">
    <source>
        <dbReference type="Proteomes" id="UP000252519"/>
    </source>
</evidence>
<gene>
    <name evidence="2" type="ORF">ANCCAN_21969</name>
</gene>
<dbReference type="EMBL" id="JOJR01001134">
    <property type="protein sequence ID" value="RCN32228.1"/>
    <property type="molecule type" value="Genomic_DNA"/>
</dbReference>
<dbReference type="AlphaFoldDB" id="A0A368FL18"/>
<sequence>MYGCRALIFVFYSCWFCGRLCFRASRRCYQRQESNFSMATDTRSFSP</sequence>
<organism evidence="2 3">
    <name type="scientific">Ancylostoma caninum</name>
    <name type="common">Dog hookworm</name>
    <dbReference type="NCBI Taxonomy" id="29170"/>
    <lineage>
        <taxon>Eukaryota</taxon>
        <taxon>Metazoa</taxon>
        <taxon>Ecdysozoa</taxon>
        <taxon>Nematoda</taxon>
        <taxon>Chromadorea</taxon>
        <taxon>Rhabditida</taxon>
        <taxon>Rhabditina</taxon>
        <taxon>Rhabditomorpha</taxon>
        <taxon>Strongyloidea</taxon>
        <taxon>Ancylostomatidae</taxon>
        <taxon>Ancylostomatinae</taxon>
        <taxon>Ancylostoma</taxon>
    </lineage>
</organism>
<evidence type="ECO:0000313" key="2">
    <source>
        <dbReference type="EMBL" id="RCN32228.1"/>
    </source>
</evidence>
<dbReference type="Proteomes" id="UP000252519">
    <property type="component" value="Unassembled WGS sequence"/>
</dbReference>
<keyword evidence="3" id="KW-1185">Reference proteome</keyword>